<evidence type="ECO:0000313" key="11">
    <source>
        <dbReference type="Proteomes" id="UP000433104"/>
    </source>
</evidence>
<evidence type="ECO:0000256" key="6">
    <source>
        <dbReference type="ARBA" id="ARBA00023326"/>
    </source>
</evidence>
<keyword evidence="8" id="KW-0732">Signal</keyword>
<dbReference type="OrthoDB" id="9800955at2"/>
<organism evidence="10 11">
    <name type="scientific">Parapontixanthobacter aurantiacus</name>
    <dbReference type="NCBI Taxonomy" id="1463599"/>
    <lineage>
        <taxon>Bacteria</taxon>
        <taxon>Pseudomonadati</taxon>
        <taxon>Pseudomonadota</taxon>
        <taxon>Alphaproteobacteria</taxon>
        <taxon>Sphingomonadales</taxon>
        <taxon>Erythrobacteraceae</taxon>
        <taxon>Parapontixanthobacter</taxon>
    </lineage>
</organism>
<accession>A0A844ZF29</accession>
<dbReference type="PANTHER" id="PTHR31297:SF41">
    <property type="entry name" value="ENDOGLUCANASE, PUTATIVE (AFU_ORTHOLOGUE AFUA_5G01830)-RELATED"/>
    <property type="match status" value="1"/>
</dbReference>
<dbReference type="GO" id="GO:0030245">
    <property type="term" value="P:cellulose catabolic process"/>
    <property type="evidence" value="ECO:0007669"/>
    <property type="project" value="UniProtKB-KW"/>
</dbReference>
<gene>
    <name evidence="10" type="ORF">GRI38_07325</name>
</gene>
<comment type="caution">
    <text evidence="10">The sequence shown here is derived from an EMBL/GenBank/DDBJ whole genome shotgun (WGS) entry which is preliminary data.</text>
</comment>
<comment type="similarity">
    <text evidence="1 7">Belongs to the glycosyl hydrolase 5 (cellulase A) family.</text>
</comment>
<evidence type="ECO:0000256" key="5">
    <source>
        <dbReference type="ARBA" id="ARBA00023295"/>
    </source>
</evidence>
<evidence type="ECO:0000256" key="8">
    <source>
        <dbReference type="SAM" id="SignalP"/>
    </source>
</evidence>
<dbReference type="InterPro" id="IPR017853">
    <property type="entry name" value="GH"/>
</dbReference>
<evidence type="ECO:0000259" key="9">
    <source>
        <dbReference type="Pfam" id="PF00150"/>
    </source>
</evidence>
<name>A0A844ZF29_9SPHN</name>
<keyword evidence="4" id="KW-0119">Carbohydrate metabolism</keyword>
<dbReference type="RefSeq" id="WP_160682193.1">
    <property type="nucleotide sequence ID" value="NZ_WTYW01000001.1"/>
</dbReference>
<keyword evidence="11" id="KW-1185">Reference proteome</keyword>
<dbReference type="GO" id="GO:0005576">
    <property type="term" value="C:extracellular region"/>
    <property type="evidence" value="ECO:0007669"/>
    <property type="project" value="TreeGrafter"/>
</dbReference>
<feature type="domain" description="Glycoside hydrolase family 5" evidence="9">
    <location>
        <begin position="51"/>
        <end position="317"/>
    </location>
</feature>
<evidence type="ECO:0000256" key="3">
    <source>
        <dbReference type="ARBA" id="ARBA00023001"/>
    </source>
</evidence>
<dbReference type="EMBL" id="WTYW01000001">
    <property type="protein sequence ID" value="MXO85842.1"/>
    <property type="molecule type" value="Genomic_DNA"/>
</dbReference>
<protein>
    <submittedName>
        <fullName evidence="10">Cellulase family glycosylhydrolase</fullName>
    </submittedName>
</protein>
<keyword evidence="3" id="KW-0136">Cellulose degradation</keyword>
<dbReference type="InterPro" id="IPR001547">
    <property type="entry name" value="Glyco_hydro_5"/>
</dbReference>
<sequence length="344" mass="38084">MKTLGFTSALALCLATVTAPLSAQESHSDAVENHSLPVGSCINLGNTLEPETEGAWGGARATKSDFERIAAAGFETVRIPVRWHNKSSSKAPYTVDEAWMDRVQQIVDWALAADLDVILNSHHFDPIHETPLAVAEWHGGVWAQIAERFSGYPEDSLWFELENEPHKNFDHSNLLQTLRPSYEAVRAIHPTRAVIIGGENWSGINSLANLPLFDDPNVHPTFHYYDPFLYTHQGASWTAPDIPPVGRDFPTHEDAAQLAKDVLAVEAYKARTGKTPFMGEVGAYDANISLEDRVAYHRTITDAFAPTGIGICVWAYANTFPFYDKEEKRWLPGMLGALGLEESE</sequence>
<keyword evidence="2 7" id="KW-0378">Hydrolase</keyword>
<dbReference type="InterPro" id="IPR050386">
    <property type="entry name" value="Glycosyl_hydrolase_5"/>
</dbReference>
<dbReference type="Pfam" id="PF00150">
    <property type="entry name" value="Cellulase"/>
    <property type="match status" value="1"/>
</dbReference>
<dbReference type="PANTHER" id="PTHR31297">
    <property type="entry name" value="GLUCAN ENDO-1,6-BETA-GLUCOSIDASE B"/>
    <property type="match status" value="1"/>
</dbReference>
<dbReference type="SUPFAM" id="SSF51445">
    <property type="entry name" value="(Trans)glycosidases"/>
    <property type="match status" value="1"/>
</dbReference>
<dbReference type="Proteomes" id="UP000433104">
    <property type="component" value="Unassembled WGS sequence"/>
</dbReference>
<evidence type="ECO:0000256" key="1">
    <source>
        <dbReference type="ARBA" id="ARBA00005641"/>
    </source>
</evidence>
<evidence type="ECO:0000313" key="10">
    <source>
        <dbReference type="EMBL" id="MXO85842.1"/>
    </source>
</evidence>
<feature type="chain" id="PRO_5032899266" evidence="8">
    <location>
        <begin position="24"/>
        <end position="344"/>
    </location>
</feature>
<keyword evidence="6" id="KW-0624">Polysaccharide degradation</keyword>
<evidence type="ECO:0000256" key="4">
    <source>
        <dbReference type="ARBA" id="ARBA00023277"/>
    </source>
</evidence>
<dbReference type="AlphaFoldDB" id="A0A844ZF29"/>
<evidence type="ECO:0000256" key="2">
    <source>
        <dbReference type="ARBA" id="ARBA00022801"/>
    </source>
</evidence>
<proteinExistence type="inferred from homology"/>
<reference evidence="10 11" key="1">
    <citation type="submission" date="2019-12" db="EMBL/GenBank/DDBJ databases">
        <title>Genomic-based taxomic classification of the family Erythrobacteraceae.</title>
        <authorList>
            <person name="Xu L."/>
        </authorList>
    </citation>
    <scope>NUCLEOTIDE SEQUENCE [LARGE SCALE GENOMIC DNA]</scope>
    <source>
        <strain evidence="10 11">MCCC 1A09962</strain>
    </source>
</reference>
<feature type="signal peptide" evidence="8">
    <location>
        <begin position="1"/>
        <end position="23"/>
    </location>
</feature>
<keyword evidence="5 7" id="KW-0326">Glycosidase</keyword>
<dbReference type="Gene3D" id="3.20.20.80">
    <property type="entry name" value="Glycosidases"/>
    <property type="match status" value="1"/>
</dbReference>
<dbReference type="GO" id="GO:0009986">
    <property type="term" value="C:cell surface"/>
    <property type="evidence" value="ECO:0007669"/>
    <property type="project" value="TreeGrafter"/>
</dbReference>
<dbReference type="GO" id="GO:0008422">
    <property type="term" value="F:beta-glucosidase activity"/>
    <property type="evidence" value="ECO:0007669"/>
    <property type="project" value="TreeGrafter"/>
</dbReference>
<evidence type="ECO:0000256" key="7">
    <source>
        <dbReference type="RuleBase" id="RU361153"/>
    </source>
</evidence>